<dbReference type="InParanoid" id="A0A6P9E8N3"/>
<dbReference type="Pfam" id="PF22936">
    <property type="entry name" value="Pol_BBD"/>
    <property type="match status" value="1"/>
</dbReference>
<feature type="compositionally biased region" description="Polar residues" evidence="1">
    <location>
        <begin position="63"/>
        <end position="82"/>
    </location>
</feature>
<gene>
    <name evidence="4" type="primary">LOC118347977</name>
</gene>
<evidence type="ECO:0000313" key="4">
    <source>
        <dbReference type="RefSeq" id="XP_035544580.1"/>
    </source>
</evidence>
<evidence type="ECO:0000256" key="1">
    <source>
        <dbReference type="SAM" id="MobiDB-lite"/>
    </source>
</evidence>
<dbReference type="KEGG" id="jre:118347977"/>
<dbReference type="RefSeq" id="XP_035544580.1">
    <property type="nucleotide sequence ID" value="XM_035688687.1"/>
</dbReference>
<feature type="compositionally biased region" description="Polar residues" evidence="1">
    <location>
        <begin position="113"/>
        <end position="128"/>
    </location>
</feature>
<organism evidence="3 4">
    <name type="scientific">Juglans regia</name>
    <name type="common">English walnut</name>
    <dbReference type="NCBI Taxonomy" id="51240"/>
    <lineage>
        <taxon>Eukaryota</taxon>
        <taxon>Viridiplantae</taxon>
        <taxon>Streptophyta</taxon>
        <taxon>Embryophyta</taxon>
        <taxon>Tracheophyta</taxon>
        <taxon>Spermatophyta</taxon>
        <taxon>Magnoliopsida</taxon>
        <taxon>eudicotyledons</taxon>
        <taxon>Gunneridae</taxon>
        <taxon>Pentapetalae</taxon>
        <taxon>rosids</taxon>
        <taxon>fabids</taxon>
        <taxon>Fagales</taxon>
        <taxon>Juglandaceae</taxon>
        <taxon>Juglans</taxon>
    </lineage>
</organism>
<dbReference type="Proteomes" id="UP000235220">
    <property type="component" value="Chromosome 3"/>
</dbReference>
<evidence type="ECO:0000259" key="2">
    <source>
        <dbReference type="Pfam" id="PF22936"/>
    </source>
</evidence>
<accession>A0A6P9E8N3</accession>
<feature type="domain" description="Retrovirus-related Pol polyprotein from transposon TNT 1-94-like beta-barrel" evidence="2">
    <location>
        <begin position="182"/>
        <end position="259"/>
    </location>
</feature>
<dbReference type="OrthoDB" id="1912561at2759"/>
<dbReference type="InterPro" id="IPR054722">
    <property type="entry name" value="PolX-like_BBD"/>
</dbReference>
<protein>
    <submittedName>
        <fullName evidence="4">Uncharacterized protein LOC118347977</fullName>
    </submittedName>
</protein>
<dbReference type="GeneID" id="118347977"/>
<evidence type="ECO:0000313" key="3">
    <source>
        <dbReference type="Proteomes" id="UP000235220"/>
    </source>
</evidence>
<reference evidence="4" key="1">
    <citation type="submission" date="2025-08" db="UniProtKB">
        <authorList>
            <consortium name="RefSeq"/>
        </authorList>
    </citation>
    <scope>IDENTIFICATION</scope>
    <source>
        <tissue evidence="4">Leaves</tissue>
    </source>
</reference>
<proteinExistence type="predicted"/>
<dbReference type="AlphaFoldDB" id="A0A6P9E8N3"/>
<name>A0A6P9E8N3_JUGRE</name>
<keyword evidence="3" id="KW-1185">Reference proteome</keyword>
<dbReference type="PANTHER" id="PTHR47481:SF10">
    <property type="entry name" value="COPIA-LIKE POLYPROTEIN_RETROTRANSPOSON"/>
    <property type="match status" value="1"/>
</dbReference>
<feature type="compositionally biased region" description="Basic residues" evidence="1">
    <location>
        <begin position="97"/>
        <end position="107"/>
    </location>
</feature>
<sequence length="366" mass="40782">MLADTLAATGSPLSNKELVTYLLNGLGPSYEPFVTSITTRSDPITPHELYHLLLIHETRLSHNSRNTSPTFSLQPSVNLSTGQHRDQRGRSTYRGNRGSRGRNRGSYRGRSSQPFQNYPSSNTFQNNYSSSNTNRPICQVCSKPGHVALQCHYRFDHAYQYEPPQSFTANYTSSTSVADPTWYPDSAATYHLTHDLSHLNISSEPYTGHDQIRVGNGNGLPIENIGDSSFLSNSSSFHLHQLLHVPTITKNLVSVSQFCTDNSFFFEFHSNHFNVKDKQPGSSSSTAQPVMVFISFHLRRILLPQKLFSVNVPLSANGIGDLVIPLLSWSPVYCAPTVCHISQLSLSLLVRNVHLQKLGSFLFLLV</sequence>
<dbReference type="PANTHER" id="PTHR47481">
    <property type="match status" value="1"/>
</dbReference>
<dbReference type="Pfam" id="PF14223">
    <property type="entry name" value="Retrotran_gag_2"/>
    <property type="match status" value="1"/>
</dbReference>
<feature type="region of interest" description="Disordered" evidence="1">
    <location>
        <begin position="63"/>
        <end position="128"/>
    </location>
</feature>